<feature type="transmembrane region" description="Helical" evidence="1">
    <location>
        <begin position="157"/>
        <end position="184"/>
    </location>
</feature>
<evidence type="ECO:0000313" key="3">
    <source>
        <dbReference type="Proteomes" id="UP000050342"/>
    </source>
</evidence>
<dbReference type="AlphaFoldDB" id="A0A0Q0T0Z3"/>
<accession>A0A0Q0T0Z3</accession>
<protein>
    <submittedName>
        <fullName evidence="2">Uncharacterized protein</fullName>
    </submittedName>
</protein>
<organism evidence="2 3">
    <name type="scientific">Pseudomonas endophytica</name>
    <dbReference type="NCBI Taxonomy" id="1563157"/>
    <lineage>
        <taxon>Bacteria</taxon>
        <taxon>Pseudomonadati</taxon>
        <taxon>Pseudomonadota</taxon>
        <taxon>Gammaproteobacteria</taxon>
        <taxon>Pseudomonadales</taxon>
        <taxon>Pseudomonadaceae</taxon>
        <taxon>Pseudomonas</taxon>
    </lineage>
</organism>
<evidence type="ECO:0000313" key="2">
    <source>
        <dbReference type="EMBL" id="KQB52789.1"/>
    </source>
</evidence>
<dbReference type="OrthoDB" id="6877103at2"/>
<feature type="transmembrane region" description="Helical" evidence="1">
    <location>
        <begin position="43"/>
        <end position="67"/>
    </location>
</feature>
<feature type="transmembrane region" description="Helical" evidence="1">
    <location>
        <begin position="79"/>
        <end position="98"/>
    </location>
</feature>
<proteinExistence type="predicted"/>
<keyword evidence="3" id="KW-1185">Reference proteome</keyword>
<name>A0A0Q0T0Z3_9PSED</name>
<keyword evidence="1" id="KW-0472">Membrane</keyword>
<keyword evidence="1" id="KW-0812">Transmembrane</keyword>
<comment type="caution">
    <text evidence="2">The sequence shown here is derived from an EMBL/GenBank/DDBJ whole genome shotgun (WGS) entry which is preliminary data.</text>
</comment>
<gene>
    <name evidence="2" type="ORF">AQS70_13100</name>
</gene>
<evidence type="ECO:0000256" key="1">
    <source>
        <dbReference type="SAM" id="Phobius"/>
    </source>
</evidence>
<dbReference type="Proteomes" id="UP000050342">
    <property type="component" value="Unassembled WGS sequence"/>
</dbReference>
<feature type="transmembrane region" description="Helical" evidence="1">
    <location>
        <begin position="218"/>
        <end position="240"/>
    </location>
</feature>
<feature type="transmembrane region" description="Helical" evidence="1">
    <location>
        <begin position="110"/>
        <end position="132"/>
    </location>
</feature>
<keyword evidence="1" id="KW-1133">Transmembrane helix</keyword>
<sequence>MIPYVGTYLLLACILAVADRFSDRPLFIRTHLKHFPWKLNYNFRWWGFQECCAALIQLSLAGLIFLLFWQSLGGTKATLVAQGLFVVICVSSSVLSIRQFELIKRFKAHLGWMTGLAALGTIALSIVASAYADSFIVNWTHVDSAQFPLAQKALSTLVLIALWGYLATVLIIIGVVVVALLMSVTHPTFMPKTKKQSLKFKSWNQYKPGLEQRRHSRLLMSILSGATFTVMILLGSWISILGHAEEGLQDVMVFASFHLHPKDCGVPERAKNARAALVADGQAVIATPTAKGYVYETMECQI</sequence>
<reference evidence="2 3" key="1">
    <citation type="submission" date="2015-10" db="EMBL/GenBank/DDBJ databases">
        <title>Pseudomonas helleri sp. nov. and Pseudomonas weihenstephanensis sp. nov., isolated from raw cows milk.</title>
        <authorList>
            <person name="Von Neubeck M."/>
            <person name="Huptas C."/>
            <person name="Wenning M."/>
            <person name="Scherer S."/>
        </authorList>
    </citation>
    <scope>NUCLEOTIDE SEQUENCE [LARGE SCALE GENOMIC DNA]</scope>
    <source>
        <strain evidence="2 3">BSTT44</strain>
    </source>
</reference>
<dbReference type="RefSeq" id="WP_055103708.1">
    <property type="nucleotide sequence ID" value="NZ_LLWH01000185.1"/>
</dbReference>
<dbReference type="EMBL" id="LLWH01000185">
    <property type="protein sequence ID" value="KQB52789.1"/>
    <property type="molecule type" value="Genomic_DNA"/>
</dbReference>